<evidence type="ECO:0000259" key="1">
    <source>
        <dbReference type="Pfam" id="PF00733"/>
    </source>
</evidence>
<dbReference type="Pfam" id="PF00733">
    <property type="entry name" value="Asn_synthase"/>
    <property type="match status" value="1"/>
</dbReference>
<reference evidence="2 3" key="2">
    <citation type="journal article" date="2016" name="Genome Announc.">
        <title>Permanent Draft Genome Sequences for Two Variants of Frankia sp. Strain CpI1, the First Frankia Strain Isolated from Root Nodules of Comptonia peregrina.</title>
        <authorList>
            <person name="Oshone R."/>
            <person name="Hurst S.G.IV."/>
            <person name="Abebe-Akele F."/>
            <person name="Simpson S."/>
            <person name="Morris K."/>
            <person name="Thomas W.K."/>
            <person name="Tisa L.S."/>
        </authorList>
    </citation>
    <scope>NUCLEOTIDE SEQUENCE [LARGE SCALE GENOMIC DNA]</scope>
    <source>
        <strain evidence="3">CpI1-S</strain>
    </source>
</reference>
<dbReference type="AlphaFoldDB" id="A0A0D8BI18"/>
<dbReference type="EC" id="6.3.5.4" evidence="2"/>
<dbReference type="PATRIC" id="fig|1502723.3.peg.6958"/>
<organism evidence="2 3">
    <name type="scientific">Frankia torreyi</name>
    <dbReference type="NCBI Taxonomy" id="1856"/>
    <lineage>
        <taxon>Bacteria</taxon>
        <taxon>Bacillati</taxon>
        <taxon>Actinomycetota</taxon>
        <taxon>Actinomycetes</taxon>
        <taxon>Frankiales</taxon>
        <taxon>Frankiaceae</taxon>
        <taxon>Frankia</taxon>
    </lineage>
</organism>
<dbReference type="GO" id="GO:0004066">
    <property type="term" value="F:asparagine synthase (glutamine-hydrolyzing) activity"/>
    <property type="evidence" value="ECO:0007669"/>
    <property type="project" value="UniProtKB-EC"/>
</dbReference>
<proteinExistence type="predicted"/>
<reference evidence="3" key="1">
    <citation type="submission" date="2015-02" db="EMBL/GenBank/DDBJ databases">
        <title>Draft Genome of Frankia sp. CpI1-S.</title>
        <authorList>
            <person name="Oshone R.T."/>
            <person name="Ngom M."/>
            <person name="Ghodhbane-Gtari F."/>
            <person name="Gtari M."/>
            <person name="Morris K."/>
            <person name="Thomas K."/>
            <person name="Sen A."/>
            <person name="Tisa L.S."/>
        </authorList>
    </citation>
    <scope>NUCLEOTIDE SEQUENCE [LARGE SCALE GENOMIC DNA]</scope>
    <source>
        <strain evidence="3">CpI1-S</strain>
    </source>
</reference>
<dbReference type="RefSeq" id="WP_044884540.1">
    <property type="nucleotide sequence ID" value="NZ_JYFN01000010.1"/>
</dbReference>
<protein>
    <submittedName>
        <fullName evidence="2">Asparagine synthase (Glutamine-hydrolysing)</fullName>
        <ecNumber evidence="2">6.3.5.4</ecNumber>
    </submittedName>
</protein>
<dbReference type="EMBL" id="JYFN01000010">
    <property type="protein sequence ID" value="KJE23893.1"/>
    <property type="molecule type" value="Genomic_DNA"/>
</dbReference>
<sequence length="621" mass="67010">MTTPITARRPGHDARLASPRPSCWFVALSDRDPVVLPAAVRRVLRYPSGRPWLVGDWPDDAMVSAATHRARIALVGRVEANSSQLLRLLMAARDVHSLDVARAVAGDYHVIAEINGQCRLQGSPTGTRRIFTALSGGQHVAADRADVLAELAGSELDRTALALSLLDPFPPYPLDDLVPWESVETVPPDHYLFLDRDGRVERMRWWRQPASVRSRAEGAPILRAALAEAVSVRVAAGRTVSADLSGGLASTAVCCLAARGPADIVAVTRIAQDPDGNDARWSADAAVSLPGVAREILPASELPLVFDGIASADEALDRPFVGLVDRARMRAGLDRVALYGPRLHLTGFGGEQVAQGAPNYLSRLARRRPWTTLQHLRGFRAREGWPWAASLRMMRRRDYRDCLFDLARALDQAPLGGGPARPESPHAAAALDWTLPPIVPGWLTRAALRLIAEAVADVARRDAPLAPTRDGHADLFAIRAAASAFRLFDQMASPVGPPLSAPFLDDRVVRAALAVRAEERASPWENEPLLKEAMRQVVPANCLLQKISGGADAEQGRGLPANRGVLVGLCEDSPLADLGLIEPEALREACRQGAATDRRLQALRPTFAADAWLRTLAGRCG</sequence>
<comment type="caution">
    <text evidence="2">The sequence shown here is derived from an EMBL/GenBank/DDBJ whole genome shotgun (WGS) entry which is preliminary data.</text>
</comment>
<dbReference type="Gene3D" id="3.40.50.620">
    <property type="entry name" value="HUPs"/>
    <property type="match status" value="1"/>
</dbReference>
<dbReference type="GO" id="GO:0006529">
    <property type="term" value="P:asparagine biosynthetic process"/>
    <property type="evidence" value="ECO:0007669"/>
    <property type="project" value="InterPro"/>
</dbReference>
<dbReference type="InterPro" id="IPR014729">
    <property type="entry name" value="Rossmann-like_a/b/a_fold"/>
</dbReference>
<keyword evidence="2" id="KW-0436">Ligase</keyword>
<feature type="domain" description="Asparagine synthetase" evidence="1">
    <location>
        <begin position="222"/>
        <end position="614"/>
    </location>
</feature>
<accession>A0A0D8BI18</accession>
<dbReference type="InterPro" id="IPR001962">
    <property type="entry name" value="Asn_synthase"/>
</dbReference>
<dbReference type="Proteomes" id="UP000032545">
    <property type="component" value="Unassembled WGS sequence"/>
</dbReference>
<gene>
    <name evidence="2" type="ORF">FF36_01827</name>
</gene>
<keyword evidence="3" id="KW-1185">Reference proteome</keyword>
<dbReference type="OrthoDB" id="7053173at2"/>
<name>A0A0D8BI18_9ACTN</name>
<evidence type="ECO:0000313" key="2">
    <source>
        <dbReference type="EMBL" id="KJE23893.1"/>
    </source>
</evidence>
<dbReference type="SUPFAM" id="SSF52402">
    <property type="entry name" value="Adenine nucleotide alpha hydrolases-like"/>
    <property type="match status" value="1"/>
</dbReference>
<evidence type="ECO:0000313" key="3">
    <source>
        <dbReference type="Proteomes" id="UP000032545"/>
    </source>
</evidence>